<evidence type="ECO:0000313" key="3">
    <source>
        <dbReference type="Proteomes" id="UP000051952"/>
    </source>
</evidence>
<name>A0A0S4IX58_BODSA</name>
<dbReference type="Pfam" id="PF01398">
    <property type="entry name" value="JAB"/>
    <property type="match status" value="1"/>
</dbReference>
<accession>A0A0S4IX58</accession>
<evidence type="ECO:0000259" key="1">
    <source>
        <dbReference type="PROSITE" id="PS50249"/>
    </source>
</evidence>
<dbReference type="InterPro" id="IPR037518">
    <property type="entry name" value="MPN"/>
</dbReference>
<proteinExistence type="predicted"/>
<dbReference type="EMBL" id="CYKH01000618">
    <property type="protein sequence ID" value="CUG06877.1"/>
    <property type="molecule type" value="Genomic_DNA"/>
</dbReference>
<dbReference type="SUPFAM" id="SSF102712">
    <property type="entry name" value="JAB1/MPN domain"/>
    <property type="match status" value="1"/>
</dbReference>
<dbReference type="GO" id="GO:0008237">
    <property type="term" value="F:metallopeptidase activity"/>
    <property type="evidence" value="ECO:0007669"/>
    <property type="project" value="InterPro"/>
</dbReference>
<keyword evidence="3" id="KW-1185">Reference proteome</keyword>
<organism evidence="2 3">
    <name type="scientific">Bodo saltans</name>
    <name type="common">Flagellated protozoan</name>
    <dbReference type="NCBI Taxonomy" id="75058"/>
    <lineage>
        <taxon>Eukaryota</taxon>
        <taxon>Discoba</taxon>
        <taxon>Euglenozoa</taxon>
        <taxon>Kinetoplastea</taxon>
        <taxon>Metakinetoplastina</taxon>
        <taxon>Eubodonida</taxon>
        <taxon>Bodonidae</taxon>
        <taxon>Bodo</taxon>
    </lineage>
</organism>
<dbReference type="PANTHER" id="PTHR10410">
    <property type="entry name" value="EUKARYOTIC TRANSLATION INITIATION FACTOR 3 -RELATED"/>
    <property type="match status" value="1"/>
</dbReference>
<sequence>MGVLLGEMIDPQQNDHTQPHSYGKTARIWATKVIQRKDKRPDRVEIAPEHLYVATEHAEKVSAQCQRRTRVLGWYHSHPRITPYPSAVDLNCQAGFQFMESGWVGLIFSVFHSDSAHCHSSTIHAFQTGPNGTHEKVHMTIVPSTSIFEEGLGTCLQSEGLLTTFRSEISEYQQEKRNLCSSSTFAQTLVDGVAASQTYTLERLLGDNTRHYLKDVYLPELRRRVEELKLEVERKQTLSCGSRQLSTASVASN</sequence>
<dbReference type="AlphaFoldDB" id="A0A0S4IX58"/>
<dbReference type="PROSITE" id="PS50249">
    <property type="entry name" value="MPN"/>
    <property type="match status" value="1"/>
</dbReference>
<dbReference type="OrthoDB" id="446074at2759"/>
<dbReference type="InterPro" id="IPR000555">
    <property type="entry name" value="JAMM/MPN+_dom"/>
</dbReference>
<dbReference type="OMA" id="CHSSTIH"/>
<reference evidence="3" key="1">
    <citation type="submission" date="2015-09" db="EMBL/GenBank/DDBJ databases">
        <authorList>
            <consortium name="Pathogen Informatics"/>
        </authorList>
    </citation>
    <scope>NUCLEOTIDE SEQUENCE [LARGE SCALE GENOMIC DNA]</scope>
    <source>
        <strain evidence="3">Lake Konstanz</strain>
    </source>
</reference>
<gene>
    <name evidence="2" type="ORF">BSAL_73470</name>
</gene>
<evidence type="ECO:0000313" key="2">
    <source>
        <dbReference type="EMBL" id="CUG06877.1"/>
    </source>
</evidence>
<feature type="domain" description="MPN" evidence="1">
    <location>
        <begin position="1"/>
        <end position="125"/>
    </location>
</feature>
<dbReference type="VEuPathDB" id="TriTrypDB:BSAL_73470"/>
<dbReference type="InterPro" id="IPR050242">
    <property type="entry name" value="JAMM_MPN+_peptidase_M67A"/>
</dbReference>
<protein>
    <submittedName>
        <fullName evidence="2">Metallopeptidase, putative</fullName>
    </submittedName>
</protein>
<dbReference type="Proteomes" id="UP000051952">
    <property type="component" value="Unassembled WGS sequence"/>
</dbReference>
<dbReference type="Gene3D" id="3.40.140.10">
    <property type="entry name" value="Cytidine Deaminase, domain 2"/>
    <property type="match status" value="1"/>
</dbReference>